<evidence type="ECO:0000313" key="3">
    <source>
        <dbReference type="Proteomes" id="UP000317716"/>
    </source>
</evidence>
<dbReference type="Proteomes" id="UP000317716">
    <property type="component" value="Unassembled WGS sequence"/>
</dbReference>
<sequence>MLRRILPAAPALLLVLGCAGPSKLAEKSEQMLAGGENSRAWELAIRALDRDPGNARARAAASAAGNALTQEWMQRIHALAQSDSLAAAEQVLKLNAFRVGASRYAALGVSPEAAQEEQALRLSAARTHYQHGVADASSQRPKRAYLHFQDTQRFVPDYRDAARLADKAYEKGLTRVVVVPFSTASGGVSMGRDVAAEWRDGLAQRLAPPDAHFTRVLGSAEVEEQMSVSQLGRLTRQDALSLARKAGAQRVVWGSIGGVDARTNLHLFTDVIARRVVEKGADGQTITRWVDVPIEVLSRVRTVTTSVDYEVIATRGGATLAHQHAPRTTSARVVWTTFMPEGDLGAYALVSDLVRAAHPDRARQIETRWKEACGDNTTLQQVLDARRSSRSSGHYEREALARFVAGTAFVFLQELPPAEDLAFAALAGGWQPLCDDLLKLDDVDEVDLGLATAGDAQR</sequence>
<comment type="caution">
    <text evidence="2">The sequence shown here is derived from an EMBL/GenBank/DDBJ whole genome shotgun (WGS) entry which is preliminary data.</text>
</comment>
<keyword evidence="1" id="KW-0732">Signal</keyword>
<proteinExistence type="predicted"/>
<dbReference type="EMBL" id="VBOS01000270">
    <property type="protein sequence ID" value="TMQ54444.1"/>
    <property type="molecule type" value="Genomic_DNA"/>
</dbReference>
<protein>
    <recommendedName>
        <fullName evidence="4">Tetratricopeptide repeat protein</fullName>
    </recommendedName>
</protein>
<reference evidence="2 3" key="1">
    <citation type="journal article" date="2019" name="Nat. Microbiol.">
        <title>Mediterranean grassland soil C-N compound turnover is dependent on rainfall and depth, and is mediated by genomically divergent microorganisms.</title>
        <authorList>
            <person name="Diamond S."/>
            <person name="Andeer P.F."/>
            <person name="Li Z."/>
            <person name="Crits-Christoph A."/>
            <person name="Burstein D."/>
            <person name="Anantharaman K."/>
            <person name="Lane K.R."/>
            <person name="Thomas B.C."/>
            <person name="Pan C."/>
            <person name="Northen T.R."/>
            <person name="Banfield J.F."/>
        </authorList>
    </citation>
    <scope>NUCLEOTIDE SEQUENCE [LARGE SCALE GENOMIC DNA]</scope>
    <source>
        <strain evidence="2">WS_2</strain>
    </source>
</reference>
<dbReference type="AlphaFoldDB" id="A0A538ST37"/>
<evidence type="ECO:0000256" key="1">
    <source>
        <dbReference type="SAM" id="SignalP"/>
    </source>
</evidence>
<evidence type="ECO:0000313" key="2">
    <source>
        <dbReference type="EMBL" id="TMQ54444.1"/>
    </source>
</evidence>
<evidence type="ECO:0008006" key="4">
    <source>
        <dbReference type="Google" id="ProtNLM"/>
    </source>
</evidence>
<accession>A0A538ST37</accession>
<name>A0A538ST37_UNCEI</name>
<feature type="chain" id="PRO_5022068163" description="Tetratricopeptide repeat protein" evidence="1">
    <location>
        <begin position="25"/>
        <end position="458"/>
    </location>
</feature>
<gene>
    <name evidence="2" type="ORF">E6K72_07800</name>
</gene>
<feature type="signal peptide" evidence="1">
    <location>
        <begin position="1"/>
        <end position="24"/>
    </location>
</feature>
<dbReference type="PROSITE" id="PS51257">
    <property type="entry name" value="PROKAR_LIPOPROTEIN"/>
    <property type="match status" value="1"/>
</dbReference>
<organism evidence="2 3">
    <name type="scientific">Eiseniibacteriota bacterium</name>
    <dbReference type="NCBI Taxonomy" id="2212470"/>
    <lineage>
        <taxon>Bacteria</taxon>
        <taxon>Candidatus Eiseniibacteriota</taxon>
    </lineage>
</organism>